<dbReference type="AlphaFoldDB" id="A0A517KFG7"/>
<protein>
    <recommendedName>
        <fullName evidence="2">Phage protein</fullName>
    </recommendedName>
</protein>
<evidence type="ECO:0000313" key="1">
    <source>
        <dbReference type="EMBL" id="QDS64666.1"/>
    </source>
</evidence>
<evidence type="ECO:0008006" key="2">
    <source>
        <dbReference type="Google" id="ProtNLM"/>
    </source>
</evidence>
<dbReference type="EMBL" id="CP042150">
    <property type="protein sequence ID" value="QDS64666.1"/>
    <property type="molecule type" value="Genomic_DNA"/>
</dbReference>
<proteinExistence type="predicted"/>
<sequence>MTEVKIKTISGDIYYSSIDGPIEDMFTRVIDCAVVAGVETFTRQKAWIRADNIEAIICIGEASDDVEAPSKYKHRAEVSE</sequence>
<name>A0A517KFG7_STAAU</name>
<dbReference type="RefSeq" id="WP_000141181.1">
    <property type="nucleotide sequence ID" value="NZ_CP017804.1"/>
</dbReference>
<geneLocation type="plasmid" evidence="1">
    <name>pSALNT106</name>
</geneLocation>
<reference evidence="1" key="1">
    <citation type="submission" date="2019-07" db="EMBL/GenBank/DDBJ databases">
        <title>Comparative genomics of plasmid bearing Staphylococcus aureus strains isolated from various retail meats.</title>
        <authorList>
            <person name="Neyaz L."/>
            <person name="Karki A.B."/>
            <person name="Fakhr M.K."/>
        </authorList>
    </citation>
    <scope>NUCLEOTIDE SEQUENCE</scope>
    <source>
        <strain evidence="1">B6-55A</strain>
        <plasmid evidence="1">pSALNT106</plasmid>
    </source>
</reference>
<keyword evidence="1" id="KW-0614">Plasmid</keyword>
<gene>
    <name evidence="1" type="ORF">FP483_15125</name>
</gene>
<accession>A0A517KFG7</accession>
<organism evidence="1">
    <name type="scientific">Staphylococcus aureus</name>
    <dbReference type="NCBI Taxonomy" id="1280"/>
    <lineage>
        <taxon>Bacteria</taxon>
        <taxon>Bacillati</taxon>
        <taxon>Bacillota</taxon>
        <taxon>Bacilli</taxon>
        <taxon>Bacillales</taxon>
        <taxon>Staphylococcaceae</taxon>
        <taxon>Staphylococcus</taxon>
    </lineage>
</organism>